<keyword evidence="1" id="KW-0472">Membrane</keyword>
<keyword evidence="3" id="KW-1185">Reference proteome</keyword>
<dbReference type="OrthoDB" id="10649063at2759"/>
<dbReference type="EMBL" id="PYFQ01000004">
    <property type="protein sequence ID" value="PSK38988.1"/>
    <property type="molecule type" value="Genomic_DNA"/>
</dbReference>
<feature type="transmembrane region" description="Helical" evidence="1">
    <location>
        <begin position="142"/>
        <end position="160"/>
    </location>
</feature>
<feature type="transmembrane region" description="Helical" evidence="1">
    <location>
        <begin position="26"/>
        <end position="44"/>
    </location>
</feature>
<name>A0A2P7YSQ1_9ASCO</name>
<reference evidence="2" key="1">
    <citation type="submission" date="2018-03" db="EMBL/GenBank/DDBJ databases">
        <title>Candida pseudohaemulonii genome assembly and annotation.</title>
        <authorList>
            <person name="Munoz J.F."/>
            <person name="Gade L.G."/>
            <person name="Chow N.A."/>
            <person name="Litvintseva A.P."/>
            <person name="Loparev V.N."/>
            <person name="Cuomo C.A."/>
        </authorList>
    </citation>
    <scope>NUCLEOTIDE SEQUENCE [LARGE SCALE GENOMIC DNA]</scope>
    <source>
        <strain evidence="2">B12108</strain>
    </source>
</reference>
<evidence type="ECO:0000313" key="2">
    <source>
        <dbReference type="EMBL" id="PSK38988.1"/>
    </source>
</evidence>
<dbReference type="Proteomes" id="UP000241107">
    <property type="component" value="Unassembled WGS sequence"/>
</dbReference>
<feature type="transmembrane region" description="Helical" evidence="1">
    <location>
        <begin position="65"/>
        <end position="98"/>
    </location>
</feature>
<dbReference type="RefSeq" id="XP_024714174.1">
    <property type="nucleotide sequence ID" value="XM_024857675.1"/>
</dbReference>
<comment type="caution">
    <text evidence="2">The sequence shown here is derived from an EMBL/GenBank/DDBJ whole genome shotgun (WGS) entry which is preliminary data.</text>
</comment>
<proteinExistence type="predicted"/>
<gene>
    <name evidence="2" type="ORF">C7M61_002295</name>
</gene>
<accession>A0A2P7YSQ1</accession>
<sequence length="248" mass="27319">MEKTAEEPLNVPPSRKALGVSDNHKLWIVVLLLICNVLSEVALLQPYLIELQKPGELSNSNSLFLWFLLYGMCGCCLGNQYGFLVITSVGLVLSAFWAVSEGLEKSNCDLLLKPSLRTVGASFVFSNCKFAYDIFKSKSAGGYLYGGSYLFGLVLAIGATKVEEVPWIYILFSTFCFAASIAVFFTVPNHRLLLKPPSVVKKSLGVLVLVLLQLFWEYFSLDEQDVVYFARGIGTAAAALGCVWWVAQ</sequence>
<keyword evidence="1" id="KW-0812">Transmembrane</keyword>
<evidence type="ECO:0000313" key="3">
    <source>
        <dbReference type="Proteomes" id="UP000241107"/>
    </source>
</evidence>
<feature type="transmembrane region" description="Helical" evidence="1">
    <location>
        <begin position="228"/>
        <end position="247"/>
    </location>
</feature>
<dbReference type="GeneID" id="36565684"/>
<feature type="transmembrane region" description="Helical" evidence="1">
    <location>
        <begin position="199"/>
        <end position="216"/>
    </location>
</feature>
<organism evidence="2 3">
    <name type="scientific">Candidozyma pseudohaemuli</name>
    <dbReference type="NCBI Taxonomy" id="418784"/>
    <lineage>
        <taxon>Eukaryota</taxon>
        <taxon>Fungi</taxon>
        <taxon>Dikarya</taxon>
        <taxon>Ascomycota</taxon>
        <taxon>Saccharomycotina</taxon>
        <taxon>Pichiomycetes</taxon>
        <taxon>Metschnikowiaceae</taxon>
        <taxon>Candidozyma</taxon>
    </lineage>
</organism>
<dbReference type="VEuPathDB" id="FungiDB:C7M61_002295"/>
<dbReference type="AlphaFoldDB" id="A0A2P7YSQ1"/>
<keyword evidence="1" id="KW-1133">Transmembrane helix</keyword>
<feature type="transmembrane region" description="Helical" evidence="1">
    <location>
        <begin position="166"/>
        <end position="187"/>
    </location>
</feature>
<evidence type="ECO:0000256" key="1">
    <source>
        <dbReference type="SAM" id="Phobius"/>
    </source>
</evidence>
<protein>
    <submittedName>
        <fullName evidence="2">Uncharacterized protein</fullName>
    </submittedName>
</protein>